<dbReference type="Proteomes" id="UP000681315">
    <property type="component" value="Unassembled WGS sequence"/>
</dbReference>
<name>A0ABS3SM71_9FLAO</name>
<evidence type="ECO:0000313" key="7">
    <source>
        <dbReference type="Proteomes" id="UP000681315"/>
    </source>
</evidence>
<dbReference type="Pfam" id="PF00476">
    <property type="entry name" value="DNA_pol_A"/>
    <property type="match status" value="1"/>
</dbReference>
<dbReference type="EC" id="2.7.7.7" evidence="1"/>
<sequence>MDQNILDLEYKTLHVVMKMELDGVKIDVKKCEQTLKELKKLREVFVEQINEFSKDEINLKSPQQLHKLLFETLQLQPKIDKVGKNGCYSTDKSHLRKLTDQHKIIQLLLDYRKTISLINFCKQLQNINPVTKRLHGQFNQIGTATGRFSCSKPNLQNIPNVKVKNGETNRLKILESLFREMFIPKRGCQFVCADYSQIEIRVVTEMSQDEFLLKAYTTKDQYGNNLDVHRLTAAEIFGIKYSEVVDEQRSIAKSINFGLIYGKTAFGLSASLTEITDKPHSVEQAQEIMSKYFERFSGVKRCLDDLINCADKHGYSETV</sequence>
<keyword evidence="4" id="KW-0175">Coiled coil</keyword>
<evidence type="ECO:0000256" key="2">
    <source>
        <dbReference type="ARBA" id="ARBA00022705"/>
    </source>
</evidence>
<dbReference type="PRINTS" id="PR00868">
    <property type="entry name" value="DNAPOLI"/>
</dbReference>
<dbReference type="InterPro" id="IPR002298">
    <property type="entry name" value="DNA_polymerase_A"/>
</dbReference>
<keyword evidence="7" id="KW-1185">Reference proteome</keyword>
<dbReference type="PANTHER" id="PTHR10133">
    <property type="entry name" value="DNA POLYMERASE I"/>
    <property type="match status" value="1"/>
</dbReference>
<dbReference type="Gene3D" id="1.10.150.20">
    <property type="entry name" value="5' to 3' exonuclease, C-terminal subdomain"/>
    <property type="match status" value="1"/>
</dbReference>
<dbReference type="Gene3D" id="1.20.1060.10">
    <property type="entry name" value="Taq DNA Polymerase, Chain T, domain 4"/>
    <property type="match status" value="1"/>
</dbReference>
<feature type="domain" description="DNA-directed DNA polymerase family A palm" evidence="5">
    <location>
        <begin position="175"/>
        <end position="319"/>
    </location>
</feature>
<comment type="catalytic activity">
    <reaction evidence="3">
        <text>DNA(n) + a 2'-deoxyribonucleoside 5'-triphosphate = DNA(n+1) + diphosphate</text>
        <dbReference type="Rhea" id="RHEA:22508"/>
        <dbReference type="Rhea" id="RHEA-COMP:17339"/>
        <dbReference type="Rhea" id="RHEA-COMP:17340"/>
        <dbReference type="ChEBI" id="CHEBI:33019"/>
        <dbReference type="ChEBI" id="CHEBI:61560"/>
        <dbReference type="ChEBI" id="CHEBI:173112"/>
        <dbReference type="EC" id="2.7.7.7"/>
    </reaction>
</comment>
<accession>A0ABS3SM71</accession>
<dbReference type="SMART" id="SM00482">
    <property type="entry name" value="POLAc"/>
    <property type="match status" value="1"/>
</dbReference>
<organism evidence="6 7">
    <name type="scientific">Gelidibacter pelagius</name>
    <dbReference type="NCBI Taxonomy" id="2819985"/>
    <lineage>
        <taxon>Bacteria</taxon>
        <taxon>Pseudomonadati</taxon>
        <taxon>Bacteroidota</taxon>
        <taxon>Flavobacteriia</taxon>
        <taxon>Flavobacteriales</taxon>
        <taxon>Flavobacteriaceae</taxon>
        <taxon>Gelidibacter</taxon>
    </lineage>
</organism>
<proteinExistence type="predicted"/>
<dbReference type="PANTHER" id="PTHR10133:SF27">
    <property type="entry name" value="DNA POLYMERASE NU"/>
    <property type="match status" value="1"/>
</dbReference>
<comment type="caution">
    <text evidence="6">The sequence shown here is derived from an EMBL/GenBank/DDBJ whole genome shotgun (WGS) entry which is preliminary data.</text>
</comment>
<protein>
    <recommendedName>
        <fullName evidence="1">DNA-directed DNA polymerase</fullName>
        <ecNumber evidence="1">2.7.7.7</ecNumber>
    </recommendedName>
</protein>
<gene>
    <name evidence="6" type="ORF">J4051_00910</name>
</gene>
<evidence type="ECO:0000256" key="1">
    <source>
        <dbReference type="ARBA" id="ARBA00012417"/>
    </source>
</evidence>
<evidence type="ECO:0000313" key="6">
    <source>
        <dbReference type="EMBL" id="MBO3096810.1"/>
    </source>
</evidence>
<dbReference type="SUPFAM" id="SSF56672">
    <property type="entry name" value="DNA/RNA polymerases"/>
    <property type="match status" value="1"/>
</dbReference>
<dbReference type="InterPro" id="IPR001098">
    <property type="entry name" value="DNA-dir_DNA_pol_A_palm_dom"/>
</dbReference>
<evidence type="ECO:0000256" key="3">
    <source>
        <dbReference type="ARBA" id="ARBA00049244"/>
    </source>
</evidence>
<dbReference type="InterPro" id="IPR043502">
    <property type="entry name" value="DNA/RNA_pol_sf"/>
</dbReference>
<evidence type="ECO:0000259" key="5">
    <source>
        <dbReference type="SMART" id="SM00482"/>
    </source>
</evidence>
<reference evidence="6 7" key="1">
    <citation type="submission" date="2021-03" db="EMBL/GenBank/DDBJ databases">
        <title>Gelidibacter sp. nov., isolated from costal sediment.</title>
        <authorList>
            <person name="Lun K.-Y."/>
        </authorList>
    </citation>
    <scope>NUCLEOTIDE SEQUENCE [LARGE SCALE GENOMIC DNA]</scope>
    <source>
        <strain evidence="6 7">DF109</strain>
    </source>
</reference>
<evidence type="ECO:0000256" key="4">
    <source>
        <dbReference type="SAM" id="Coils"/>
    </source>
</evidence>
<keyword evidence="2" id="KW-0235">DNA replication</keyword>
<dbReference type="EMBL" id="JAGEVG010000001">
    <property type="protein sequence ID" value="MBO3096810.1"/>
    <property type="molecule type" value="Genomic_DNA"/>
</dbReference>
<dbReference type="Gene3D" id="3.30.70.370">
    <property type="match status" value="1"/>
</dbReference>
<feature type="coiled-coil region" evidence="4">
    <location>
        <begin position="21"/>
        <end position="55"/>
    </location>
</feature>